<dbReference type="STRING" id="1073089.A0A1L9S3B1"/>
<dbReference type="PANTHER" id="PTHR22883:SF23">
    <property type="entry name" value="PALMITOYLTRANSFERASE ZDHHC6"/>
    <property type="match status" value="1"/>
</dbReference>
<keyword evidence="8 11" id="KW-0012">Acyltransferase</keyword>
<feature type="compositionally biased region" description="Basic and acidic residues" evidence="12">
    <location>
        <begin position="120"/>
        <end position="137"/>
    </location>
</feature>
<evidence type="ECO:0000256" key="7">
    <source>
        <dbReference type="ARBA" id="ARBA00023288"/>
    </source>
</evidence>
<feature type="region of interest" description="Disordered" evidence="12">
    <location>
        <begin position="99"/>
        <end position="147"/>
    </location>
</feature>
<dbReference type="Pfam" id="PF01529">
    <property type="entry name" value="DHHC"/>
    <property type="match status" value="1"/>
</dbReference>
<dbReference type="GO" id="GO:0006612">
    <property type="term" value="P:protein targeting to membrane"/>
    <property type="evidence" value="ECO:0007669"/>
    <property type="project" value="TreeGrafter"/>
</dbReference>
<organism evidence="14 15">
    <name type="scientific">Aspergillus wentii DTO 134E9</name>
    <dbReference type="NCBI Taxonomy" id="1073089"/>
    <lineage>
        <taxon>Eukaryota</taxon>
        <taxon>Fungi</taxon>
        <taxon>Dikarya</taxon>
        <taxon>Ascomycota</taxon>
        <taxon>Pezizomycotina</taxon>
        <taxon>Eurotiomycetes</taxon>
        <taxon>Eurotiomycetidae</taxon>
        <taxon>Eurotiales</taxon>
        <taxon>Aspergillaceae</taxon>
        <taxon>Aspergillus</taxon>
        <taxon>Aspergillus subgen. Cremei</taxon>
    </lineage>
</organism>
<sequence length="437" mass="48557">MAPPSKRANLAVARIIPPILLGVVVYACYAITKPLCIDYLIHPAPHHPHRSPRVGAGAAIIAVFYFLLIPVIVTYLRLLYNVVWNPGYLPRGTPCLETQNAQSSSRRSRSCSQSRSNQRKGGEEGPKTTEKTDRPEPDPESGLEYDAGGKAFPLDTTGLESFYTKDVFVCQADGRPAYCSTCCQFKTDRAHHCREVDRCVRKMDHFCPWVGGVVSETSFKFFIQFVFYTMVLCIFTLIVCALFTAELKRQTGSVNPHWIVGIALSSLFGLFGFGMTVSSLQLAMFNLTTIENLSRRSAVWTLAVRVPNHVLSKLNPNSQWAPTFRTITYPLQPTPAAPEVSQQGPPTEWHVFAILQTLPGENPFDLGSGFKNLQQVMGLSVFDWFLPLKQSPCADHSSRESAFELGPVVARLRQEAGLEPADESNPGRNQVKHRQPT</sequence>
<dbReference type="PANTHER" id="PTHR22883">
    <property type="entry name" value="ZINC FINGER DHHC DOMAIN CONTAINING PROTEIN"/>
    <property type="match status" value="1"/>
</dbReference>
<comment type="similarity">
    <text evidence="9">Belongs to the DHHC palmitoyltransferase family. PFA5 subfamily.</text>
</comment>
<dbReference type="AlphaFoldDB" id="A0A1L9S3B1"/>
<dbReference type="GO" id="GO:0019706">
    <property type="term" value="F:protein-cysteine S-palmitoyltransferase activity"/>
    <property type="evidence" value="ECO:0007669"/>
    <property type="project" value="UniProtKB-EC"/>
</dbReference>
<feature type="transmembrane region" description="Helical" evidence="11">
    <location>
        <begin position="12"/>
        <end position="32"/>
    </location>
</feature>
<accession>A0A1L9S3B1</accession>
<keyword evidence="6" id="KW-0564">Palmitate</keyword>
<evidence type="ECO:0000256" key="2">
    <source>
        <dbReference type="ARBA" id="ARBA00022679"/>
    </source>
</evidence>
<gene>
    <name evidence="14" type="ORF">ASPWEDRAFT_167643</name>
</gene>
<dbReference type="VEuPathDB" id="FungiDB:ASPWEDRAFT_167643"/>
<keyword evidence="2 11" id="KW-0808">Transferase</keyword>
<evidence type="ECO:0000256" key="5">
    <source>
        <dbReference type="ARBA" id="ARBA00023136"/>
    </source>
</evidence>
<evidence type="ECO:0000256" key="10">
    <source>
        <dbReference type="ARBA" id="ARBA00048048"/>
    </source>
</evidence>
<dbReference type="GO" id="GO:0016020">
    <property type="term" value="C:membrane"/>
    <property type="evidence" value="ECO:0007669"/>
    <property type="project" value="UniProtKB-SubCell"/>
</dbReference>
<feature type="domain" description="Palmitoyltransferase DHHC" evidence="13">
    <location>
        <begin position="175"/>
        <end position="294"/>
    </location>
</feature>
<dbReference type="GO" id="GO:0005794">
    <property type="term" value="C:Golgi apparatus"/>
    <property type="evidence" value="ECO:0007669"/>
    <property type="project" value="TreeGrafter"/>
</dbReference>
<reference evidence="15" key="1">
    <citation type="journal article" date="2017" name="Genome Biol.">
        <title>Comparative genomics reveals high biological diversity and specific adaptations in the industrially and medically important fungal genus Aspergillus.</title>
        <authorList>
            <person name="de Vries R.P."/>
            <person name="Riley R."/>
            <person name="Wiebenga A."/>
            <person name="Aguilar-Osorio G."/>
            <person name="Amillis S."/>
            <person name="Uchima C.A."/>
            <person name="Anderluh G."/>
            <person name="Asadollahi M."/>
            <person name="Askin M."/>
            <person name="Barry K."/>
            <person name="Battaglia E."/>
            <person name="Bayram O."/>
            <person name="Benocci T."/>
            <person name="Braus-Stromeyer S.A."/>
            <person name="Caldana C."/>
            <person name="Canovas D."/>
            <person name="Cerqueira G.C."/>
            <person name="Chen F."/>
            <person name="Chen W."/>
            <person name="Choi C."/>
            <person name="Clum A."/>
            <person name="Dos Santos R.A."/>
            <person name="Damasio A.R."/>
            <person name="Diallinas G."/>
            <person name="Emri T."/>
            <person name="Fekete E."/>
            <person name="Flipphi M."/>
            <person name="Freyberg S."/>
            <person name="Gallo A."/>
            <person name="Gournas C."/>
            <person name="Habgood R."/>
            <person name="Hainaut M."/>
            <person name="Harispe M.L."/>
            <person name="Henrissat B."/>
            <person name="Hilden K.S."/>
            <person name="Hope R."/>
            <person name="Hossain A."/>
            <person name="Karabika E."/>
            <person name="Karaffa L."/>
            <person name="Karanyi Z."/>
            <person name="Krasevec N."/>
            <person name="Kuo A."/>
            <person name="Kusch H."/>
            <person name="LaButti K."/>
            <person name="Lagendijk E.L."/>
            <person name="Lapidus A."/>
            <person name="Levasseur A."/>
            <person name="Lindquist E."/>
            <person name="Lipzen A."/>
            <person name="Logrieco A.F."/>
            <person name="MacCabe A."/>
            <person name="Maekelae M.R."/>
            <person name="Malavazi I."/>
            <person name="Melin P."/>
            <person name="Meyer V."/>
            <person name="Mielnichuk N."/>
            <person name="Miskei M."/>
            <person name="Molnar A.P."/>
            <person name="Mule G."/>
            <person name="Ngan C.Y."/>
            <person name="Orejas M."/>
            <person name="Orosz E."/>
            <person name="Ouedraogo J.P."/>
            <person name="Overkamp K.M."/>
            <person name="Park H.-S."/>
            <person name="Perrone G."/>
            <person name="Piumi F."/>
            <person name="Punt P.J."/>
            <person name="Ram A.F."/>
            <person name="Ramon A."/>
            <person name="Rauscher S."/>
            <person name="Record E."/>
            <person name="Riano-Pachon D.M."/>
            <person name="Robert V."/>
            <person name="Roehrig J."/>
            <person name="Ruller R."/>
            <person name="Salamov A."/>
            <person name="Salih N.S."/>
            <person name="Samson R.A."/>
            <person name="Sandor E."/>
            <person name="Sanguinetti M."/>
            <person name="Schuetze T."/>
            <person name="Sepcic K."/>
            <person name="Shelest E."/>
            <person name="Sherlock G."/>
            <person name="Sophianopoulou V."/>
            <person name="Squina F.M."/>
            <person name="Sun H."/>
            <person name="Susca A."/>
            <person name="Todd R.B."/>
            <person name="Tsang A."/>
            <person name="Unkles S.E."/>
            <person name="van de Wiele N."/>
            <person name="van Rossen-Uffink D."/>
            <person name="Oliveira J.V."/>
            <person name="Vesth T.C."/>
            <person name="Visser J."/>
            <person name="Yu J.-H."/>
            <person name="Zhou M."/>
            <person name="Andersen M.R."/>
            <person name="Archer D.B."/>
            <person name="Baker S.E."/>
            <person name="Benoit I."/>
            <person name="Brakhage A.A."/>
            <person name="Braus G.H."/>
            <person name="Fischer R."/>
            <person name="Frisvad J.C."/>
            <person name="Goldman G.H."/>
            <person name="Houbraken J."/>
            <person name="Oakley B."/>
            <person name="Pocsi I."/>
            <person name="Scazzocchio C."/>
            <person name="Seiboth B."/>
            <person name="vanKuyk P.A."/>
            <person name="Wortman J."/>
            <person name="Dyer P.S."/>
            <person name="Grigoriev I.V."/>
        </authorList>
    </citation>
    <scope>NUCLEOTIDE SEQUENCE [LARGE SCALE GENOMIC DNA]</scope>
    <source>
        <strain evidence="15">DTO 134E9</strain>
    </source>
</reference>
<feature type="transmembrane region" description="Helical" evidence="11">
    <location>
        <begin position="52"/>
        <end position="76"/>
    </location>
</feature>
<feature type="compositionally biased region" description="Low complexity" evidence="12">
    <location>
        <begin position="102"/>
        <end position="116"/>
    </location>
</feature>
<comment type="catalytic activity">
    <reaction evidence="10 11">
        <text>L-cysteinyl-[protein] + hexadecanoyl-CoA = S-hexadecanoyl-L-cysteinyl-[protein] + CoA</text>
        <dbReference type="Rhea" id="RHEA:36683"/>
        <dbReference type="Rhea" id="RHEA-COMP:10131"/>
        <dbReference type="Rhea" id="RHEA-COMP:11032"/>
        <dbReference type="ChEBI" id="CHEBI:29950"/>
        <dbReference type="ChEBI" id="CHEBI:57287"/>
        <dbReference type="ChEBI" id="CHEBI:57379"/>
        <dbReference type="ChEBI" id="CHEBI:74151"/>
        <dbReference type="EC" id="2.3.1.225"/>
    </reaction>
</comment>
<evidence type="ECO:0000256" key="4">
    <source>
        <dbReference type="ARBA" id="ARBA00022989"/>
    </source>
</evidence>
<evidence type="ECO:0000256" key="8">
    <source>
        <dbReference type="ARBA" id="ARBA00023315"/>
    </source>
</evidence>
<dbReference type="EMBL" id="KV878209">
    <property type="protein sequence ID" value="OJJ41630.1"/>
    <property type="molecule type" value="Genomic_DNA"/>
</dbReference>
<feature type="region of interest" description="Disordered" evidence="12">
    <location>
        <begin position="414"/>
        <end position="437"/>
    </location>
</feature>
<evidence type="ECO:0000256" key="3">
    <source>
        <dbReference type="ARBA" id="ARBA00022692"/>
    </source>
</evidence>
<evidence type="ECO:0000256" key="9">
    <source>
        <dbReference type="ARBA" id="ARBA00038298"/>
    </source>
</evidence>
<feature type="transmembrane region" description="Helical" evidence="11">
    <location>
        <begin position="225"/>
        <end position="245"/>
    </location>
</feature>
<dbReference type="GeneID" id="63746025"/>
<evidence type="ECO:0000256" key="6">
    <source>
        <dbReference type="ARBA" id="ARBA00023139"/>
    </source>
</evidence>
<proteinExistence type="inferred from homology"/>
<dbReference type="InterPro" id="IPR001594">
    <property type="entry name" value="Palmitoyltrfase_DHHC"/>
</dbReference>
<evidence type="ECO:0000256" key="1">
    <source>
        <dbReference type="ARBA" id="ARBA00004141"/>
    </source>
</evidence>
<protein>
    <recommendedName>
        <fullName evidence="11">Palmitoyltransferase</fullName>
        <ecNumber evidence="11">2.3.1.225</ecNumber>
    </recommendedName>
</protein>
<evidence type="ECO:0000256" key="12">
    <source>
        <dbReference type="SAM" id="MobiDB-lite"/>
    </source>
</evidence>
<keyword evidence="5 11" id="KW-0472">Membrane</keyword>
<comment type="domain">
    <text evidence="11">The DHHC domain is required for palmitoyltransferase activity.</text>
</comment>
<dbReference type="EC" id="2.3.1.225" evidence="11"/>
<evidence type="ECO:0000313" key="14">
    <source>
        <dbReference type="EMBL" id="OJJ41630.1"/>
    </source>
</evidence>
<dbReference type="PROSITE" id="PS50216">
    <property type="entry name" value="DHHC"/>
    <property type="match status" value="1"/>
</dbReference>
<keyword evidence="4 11" id="KW-1133">Transmembrane helix</keyword>
<evidence type="ECO:0000313" key="15">
    <source>
        <dbReference type="Proteomes" id="UP000184383"/>
    </source>
</evidence>
<comment type="subcellular location">
    <subcellularLocation>
        <location evidence="1">Membrane</location>
        <topology evidence="1">Multi-pass membrane protein</topology>
    </subcellularLocation>
</comment>
<dbReference type="RefSeq" id="XP_040695306.1">
    <property type="nucleotide sequence ID" value="XM_040830177.1"/>
</dbReference>
<evidence type="ECO:0000259" key="13">
    <source>
        <dbReference type="Pfam" id="PF01529"/>
    </source>
</evidence>
<name>A0A1L9S3B1_ASPWE</name>
<keyword evidence="15" id="KW-1185">Reference proteome</keyword>
<dbReference type="Proteomes" id="UP000184383">
    <property type="component" value="Unassembled WGS sequence"/>
</dbReference>
<evidence type="ECO:0000256" key="11">
    <source>
        <dbReference type="RuleBase" id="RU079119"/>
    </source>
</evidence>
<feature type="transmembrane region" description="Helical" evidence="11">
    <location>
        <begin position="257"/>
        <end position="287"/>
    </location>
</feature>
<dbReference type="GO" id="GO:0005783">
    <property type="term" value="C:endoplasmic reticulum"/>
    <property type="evidence" value="ECO:0007669"/>
    <property type="project" value="TreeGrafter"/>
</dbReference>
<keyword evidence="3 11" id="KW-0812">Transmembrane</keyword>
<dbReference type="OrthoDB" id="331948at2759"/>
<dbReference type="InterPro" id="IPR039859">
    <property type="entry name" value="PFA4/ZDH16/20/ERF2-like"/>
</dbReference>
<keyword evidence="7" id="KW-0449">Lipoprotein</keyword>
<dbReference type="PROSITE" id="PS51257">
    <property type="entry name" value="PROKAR_LIPOPROTEIN"/>
    <property type="match status" value="1"/>
</dbReference>